<feature type="coiled-coil region" evidence="1">
    <location>
        <begin position="174"/>
        <end position="225"/>
    </location>
</feature>
<dbReference type="AlphaFoldDB" id="A0AAV6KU96"/>
<feature type="compositionally biased region" description="Acidic residues" evidence="2">
    <location>
        <begin position="299"/>
        <end position="316"/>
    </location>
</feature>
<dbReference type="EMBL" id="JACTNZ010000003">
    <property type="protein sequence ID" value="KAG5555716.1"/>
    <property type="molecule type" value="Genomic_DNA"/>
</dbReference>
<name>A0AAV6KU96_9ERIC</name>
<keyword evidence="1" id="KW-0175">Coiled coil</keyword>
<comment type="caution">
    <text evidence="3">The sequence shown here is derived from an EMBL/GenBank/DDBJ whole genome shotgun (WGS) entry which is preliminary data.</text>
</comment>
<protein>
    <submittedName>
        <fullName evidence="3">Uncharacterized protein</fullName>
    </submittedName>
</protein>
<evidence type="ECO:0000256" key="1">
    <source>
        <dbReference type="SAM" id="Coils"/>
    </source>
</evidence>
<feature type="region of interest" description="Disordered" evidence="2">
    <location>
        <begin position="1"/>
        <end position="84"/>
    </location>
</feature>
<gene>
    <name evidence="3" type="ORF">RHGRI_006382</name>
</gene>
<evidence type="ECO:0000313" key="3">
    <source>
        <dbReference type="EMBL" id="KAG5555716.1"/>
    </source>
</evidence>
<evidence type="ECO:0000313" key="4">
    <source>
        <dbReference type="Proteomes" id="UP000823749"/>
    </source>
</evidence>
<evidence type="ECO:0000256" key="2">
    <source>
        <dbReference type="SAM" id="MobiDB-lite"/>
    </source>
</evidence>
<accession>A0AAV6KU96</accession>
<proteinExistence type="predicted"/>
<keyword evidence="4" id="KW-1185">Reference proteome</keyword>
<reference evidence="3" key="1">
    <citation type="submission" date="2020-08" db="EMBL/GenBank/DDBJ databases">
        <title>Plant Genome Project.</title>
        <authorList>
            <person name="Zhang R.-G."/>
        </authorList>
    </citation>
    <scope>NUCLEOTIDE SEQUENCE</scope>
    <source>
        <strain evidence="3">WSP0</strain>
        <tissue evidence="3">Leaf</tissue>
    </source>
</reference>
<dbReference type="Proteomes" id="UP000823749">
    <property type="component" value="Chromosome 3"/>
</dbReference>
<organism evidence="3 4">
    <name type="scientific">Rhododendron griersonianum</name>
    <dbReference type="NCBI Taxonomy" id="479676"/>
    <lineage>
        <taxon>Eukaryota</taxon>
        <taxon>Viridiplantae</taxon>
        <taxon>Streptophyta</taxon>
        <taxon>Embryophyta</taxon>
        <taxon>Tracheophyta</taxon>
        <taxon>Spermatophyta</taxon>
        <taxon>Magnoliopsida</taxon>
        <taxon>eudicotyledons</taxon>
        <taxon>Gunneridae</taxon>
        <taxon>Pentapetalae</taxon>
        <taxon>asterids</taxon>
        <taxon>Ericales</taxon>
        <taxon>Ericaceae</taxon>
        <taxon>Ericoideae</taxon>
        <taxon>Rhodoreae</taxon>
        <taxon>Rhododendron</taxon>
    </lineage>
</organism>
<sequence length="323" mass="36175">MSKRGIPRPAIPTKTTNPARTRVSSKQQQREKRQKTSSEVPPPSSSLPTEPEDSRAPIEKGVTAEPQIDLTDPPTEYVSRREFSPSYTMPDGRVLLLNDSVKEEPNLAVTLLRGLALPRDFDQVPIDLLLGLGEMCSHLVQAGQAALKAYDKAIKVTTERERYRSDRDSYCTKWRISEQQAKDAEAEVEKLKKELADARDAAKTVEAEAKKLKEEEKEKMRATDAKGYEAGIKRATLEYTQIAHKMVNDELEVRLPDFYKLGYAVGANAMAGVMSIQPESGFQKQLPEPEIPDLELPYTEEECAPLPPEDDEDEEMTNGAEKE</sequence>
<feature type="region of interest" description="Disordered" evidence="2">
    <location>
        <begin position="299"/>
        <end position="323"/>
    </location>
</feature>